<organism evidence="4 7">
    <name type="scientific">Tetragenococcus osmophilus</name>
    <dbReference type="NCBI Taxonomy" id="526944"/>
    <lineage>
        <taxon>Bacteria</taxon>
        <taxon>Bacillati</taxon>
        <taxon>Bacillota</taxon>
        <taxon>Bacilli</taxon>
        <taxon>Lactobacillales</taxon>
        <taxon>Enterococcaceae</taxon>
        <taxon>Tetragenococcus</taxon>
    </lineage>
</organism>
<evidence type="ECO:0000313" key="4">
    <source>
        <dbReference type="EMBL" id="GMA71318.1"/>
    </source>
</evidence>
<gene>
    <name evidence="1" type="ORF">GCM10025885_00680</name>
    <name evidence="2" type="ORF">GCM10025885_00840</name>
    <name evidence="3" type="ORF">GCM10025885_03600</name>
    <name evidence="4" type="ORF">GCM10025885_03670</name>
    <name evidence="5" type="ORF">GCM10025885_12390</name>
    <name evidence="6" type="ORF">GCM10025885_16160</name>
</gene>
<evidence type="ECO:0000313" key="5">
    <source>
        <dbReference type="EMBL" id="GMA72190.1"/>
    </source>
</evidence>
<dbReference type="EMBL" id="BSUW01000001">
    <property type="protein sequence ID" value="GMA71019.1"/>
    <property type="molecule type" value="Genomic_DNA"/>
</dbReference>
<protein>
    <submittedName>
        <fullName evidence="4">Uncharacterized protein</fullName>
    </submittedName>
</protein>
<dbReference type="Proteomes" id="UP001157039">
    <property type="component" value="Unassembled WGS sequence"/>
</dbReference>
<reference evidence="4 7" key="1">
    <citation type="journal article" date="2014" name="Int. J. Syst. Evol. Microbiol.">
        <title>Complete genome sequence of Corynebacterium casei LMG S-19264T (=DSM 44701T), isolated from a smear-ripened cheese.</title>
        <authorList>
            <consortium name="US DOE Joint Genome Institute (JGI-PGF)"/>
            <person name="Walter F."/>
            <person name="Albersmeier A."/>
            <person name="Kalinowski J."/>
            <person name="Ruckert C."/>
        </authorList>
    </citation>
    <scope>NUCLEOTIDE SEQUENCE [LARGE SCALE GENOMIC DNA]</scope>
    <source>
        <strain evidence="4 7">NBRC 114545</strain>
    </source>
</reference>
<dbReference type="EMBL" id="BSUW01000001">
    <property type="protein sequence ID" value="GMA72567.1"/>
    <property type="molecule type" value="Genomic_DNA"/>
</dbReference>
<evidence type="ECO:0000313" key="2">
    <source>
        <dbReference type="EMBL" id="GMA71035.1"/>
    </source>
</evidence>
<evidence type="ECO:0000313" key="3">
    <source>
        <dbReference type="EMBL" id="GMA71311.1"/>
    </source>
</evidence>
<dbReference type="AlphaFoldDB" id="A0AA38CTH9"/>
<sequence>MKVQSQVVTAKRSEPQAEISDDGVKEVVSQIFQAYEQELDEAKWWIRLHIKLKSKR</sequence>
<reference evidence="4" key="2">
    <citation type="submission" date="2023-02" db="EMBL/GenBank/DDBJ databases">
        <authorList>
            <person name="Sun Q."/>
            <person name="Mori K."/>
        </authorList>
    </citation>
    <scope>NUCLEOTIDE SEQUENCE</scope>
    <source>
        <strain evidence="4">NBRC 114545</strain>
    </source>
</reference>
<accession>A0AA38CTH9</accession>
<evidence type="ECO:0000313" key="6">
    <source>
        <dbReference type="EMBL" id="GMA72567.1"/>
    </source>
</evidence>
<proteinExistence type="predicted"/>
<dbReference type="EMBL" id="BSUW01000001">
    <property type="protein sequence ID" value="GMA71035.1"/>
    <property type="molecule type" value="Genomic_DNA"/>
</dbReference>
<dbReference type="EMBL" id="BSUW01000001">
    <property type="protein sequence ID" value="GMA71311.1"/>
    <property type="molecule type" value="Genomic_DNA"/>
</dbReference>
<evidence type="ECO:0000313" key="7">
    <source>
        <dbReference type="Proteomes" id="UP001157039"/>
    </source>
</evidence>
<dbReference type="EMBL" id="BSUW01000001">
    <property type="protein sequence ID" value="GMA72190.1"/>
    <property type="molecule type" value="Genomic_DNA"/>
</dbReference>
<evidence type="ECO:0000313" key="1">
    <source>
        <dbReference type="EMBL" id="GMA71019.1"/>
    </source>
</evidence>
<dbReference type="EMBL" id="BSUW01000001">
    <property type="protein sequence ID" value="GMA71318.1"/>
    <property type="molecule type" value="Genomic_DNA"/>
</dbReference>
<comment type="caution">
    <text evidence="4">The sequence shown here is derived from an EMBL/GenBank/DDBJ whole genome shotgun (WGS) entry which is preliminary data.</text>
</comment>
<name>A0AA38CTH9_9ENTE</name>